<evidence type="ECO:0000256" key="2">
    <source>
        <dbReference type="ARBA" id="ARBA00009142"/>
    </source>
</evidence>
<keyword evidence="3" id="KW-0813">Transport</keyword>
<evidence type="ECO:0000313" key="9">
    <source>
        <dbReference type="EMBL" id="KPM47258.1"/>
    </source>
</evidence>
<dbReference type="AlphaFoldDB" id="A0A0P7BS58"/>
<dbReference type="RefSeq" id="WP_055150061.1">
    <property type="nucleotide sequence ID" value="NZ_JXSZ01000012.1"/>
</dbReference>
<comment type="caution">
    <text evidence="9">The sequence shown here is derived from an EMBL/GenBank/DDBJ whole genome shotgun (WGS) entry which is preliminary data.</text>
</comment>
<comment type="similarity">
    <text evidence="2 8">Belongs to the 4-toluene sulfonate uptake permease (TSUP) (TC 2.A.102) family.</text>
</comment>
<feature type="transmembrane region" description="Helical" evidence="8">
    <location>
        <begin position="7"/>
        <end position="27"/>
    </location>
</feature>
<evidence type="ECO:0000256" key="3">
    <source>
        <dbReference type="ARBA" id="ARBA00022448"/>
    </source>
</evidence>
<feature type="transmembrane region" description="Helical" evidence="8">
    <location>
        <begin position="207"/>
        <end position="225"/>
    </location>
</feature>
<comment type="subcellular location">
    <subcellularLocation>
        <location evidence="1 8">Cell membrane</location>
        <topology evidence="1 8">Multi-pass membrane protein</topology>
    </subcellularLocation>
</comment>
<evidence type="ECO:0000256" key="5">
    <source>
        <dbReference type="ARBA" id="ARBA00022692"/>
    </source>
</evidence>
<reference evidence="9 10" key="1">
    <citation type="submission" date="2015-07" db="EMBL/GenBank/DDBJ databases">
        <title>The draft genome sequence of Leadbetterella sp. JN14-9.</title>
        <authorList>
            <person name="Liu Y."/>
            <person name="Du J."/>
            <person name="Shao Z."/>
        </authorList>
    </citation>
    <scope>NUCLEOTIDE SEQUENCE [LARGE SCALE GENOMIC DNA]</scope>
    <source>
        <strain evidence="9 10">JN14-9</strain>
    </source>
</reference>
<dbReference type="STRING" id="1605367.AFM12_15790"/>
<evidence type="ECO:0000256" key="6">
    <source>
        <dbReference type="ARBA" id="ARBA00022989"/>
    </source>
</evidence>
<feature type="transmembrane region" description="Helical" evidence="8">
    <location>
        <begin position="143"/>
        <end position="171"/>
    </location>
</feature>
<dbReference type="PANTHER" id="PTHR30269:SF0">
    <property type="entry name" value="MEMBRANE TRANSPORTER PROTEIN YFCA-RELATED"/>
    <property type="match status" value="1"/>
</dbReference>
<dbReference type="EMBL" id="LGTQ01000012">
    <property type="protein sequence ID" value="KPM47258.1"/>
    <property type="molecule type" value="Genomic_DNA"/>
</dbReference>
<dbReference type="GO" id="GO:0005886">
    <property type="term" value="C:plasma membrane"/>
    <property type="evidence" value="ECO:0007669"/>
    <property type="project" value="UniProtKB-SubCell"/>
</dbReference>
<feature type="transmembrane region" description="Helical" evidence="8">
    <location>
        <begin position="33"/>
        <end position="57"/>
    </location>
</feature>
<protein>
    <recommendedName>
        <fullName evidence="8">Probable membrane transporter protein</fullName>
    </recommendedName>
</protein>
<feature type="transmembrane region" description="Helical" evidence="8">
    <location>
        <begin position="104"/>
        <end position="122"/>
    </location>
</feature>
<feature type="transmembrane region" description="Helical" evidence="8">
    <location>
        <begin position="183"/>
        <end position="202"/>
    </location>
</feature>
<dbReference type="PANTHER" id="PTHR30269">
    <property type="entry name" value="TRANSMEMBRANE PROTEIN YFCA"/>
    <property type="match status" value="1"/>
</dbReference>
<evidence type="ECO:0000256" key="1">
    <source>
        <dbReference type="ARBA" id="ARBA00004651"/>
    </source>
</evidence>
<sequence length="257" mass="28045">MEIDLSLGEFVLFVFAGIFTGIINTLAGSGSLITLPIFMFICGLPPSVANATNRIGVFMQSAVATQRFNKTFPGLFKGVEWLAIPAVVGALIGSKIAVDLNEKLMNYSIGTLMVIMLIVLLLKPSRWLKAEGEGGSNRKSWKSILIFFVIGVYGGFLQAGVGVFLLAAMVLVSQYNLKQANGIKLLMVLCFTIPALLLFIYYDKVHFAYGILMGVFQSIGAWLGVRFISKIPNSEVWIYRVLIVVIAVSAIKMFVSV</sequence>
<dbReference type="OrthoDB" id="554695at2"/>
<proteinExistence type="inferred from homology"/>
<dbReference type="InterPro" id="IPR052017">
    <property type="entry name" value="TSUP"/>
</dbReference>
<evidence type="ECO:0000256" key="8">
    <source>
        <dbReference type="RuleBase" id="RU363041"/>
    </source>
</evidence>
<keyword evidence="7 8" id="KW-0472">Membrane</keyword>
<evidence type="ECO:0000256" key="4">
    <source>
        <dbReference type="ARBA" id="ARBA00022475"/>
    </source>
</evidence>
<dbReference type="Proteomes" id="UP000050454">
    <property type="component" value="Unassembled WGS sequence"/>
</dbReference>
<keyword evidence="6 8" id="KW-1133">Transmembrane helix</keyword>
<evidence type="ECO:0000313" key="10">
    <source>
        <dbReference type="Proteomes" id="UP000050454"/>
    </source>
</evidence>
<keyword evidence="5 8" id="KW-0812">Transmembrane</keyword>
<accession>A0A0P7BS58</accession>
<gene>
    <name evidence="9" type="ORF">AFM12_15790</name>
</gene>
<name>A0A0P7BS58_9BACT</name>
<dbReference type="Pfam" id="PF01925">
    <property type="entry name" value="TauE"/>
    <property type="match status" value="1"/>
</dbReference>
<feature type="transmembrane region" description="Helical" evidence="8">
    <location>
        <begin position="237"/>
        <end position="255"/>
    </location>
</feature>
<dbReference type="InterPro" id="IPR002781">
    <property type="entry name" value="TM_pro_TauE-like"/>
</dbReference>
<feature type="transmembrane region" description="Helical" evidence="8">
    <location>
        <begin position="78"/>
        <end position="98"/>
    </location>
</feature>
<keyword evidence="10" id="KW-1185">Reference proteome</keyword>
<keyword evidence="4 8" id="KW-1003">Cell membrane</keyword>
<organism evidence="9 10">
    <name type="scientific">Jiulongibacter sediminis</name>
    <dbReference type="NCBI Taxonomy" id="1605367"/>
    <lineage>
        <taxon>Bacteria</taxon>
        <taxon>Pseudomonadati</taxon>
        <taxon>Bacteroidota</taxon>
        <taxon>Cytophagia</taxon>
        <taxon>Cytophagales</taxon>
        <taxon>Leadbetterellaceae</taxon>
        <taxon>Jiulongibacter</taxon>
    </lineage>
</organism>
<evidence type="ECO:0000256" key="7">
    <source>
        <dbReference type="ARBA" id="ARBA00023136"/>
    </source>
</evidence>